<dbReference type="InterPro" id="IPR024344">
    <property type="entry name" value="MDMPI_metal-binding"/>
</dbReference>
<evidence type="ECO:0000259" key="1">
    <source>
        <dbReference type="Pfam" id="PF11716"/>
    </source>
</evidence>
<feature type="domain" description="Mycothiol-dependent maleylpyruvate isomerase metal-binding" evidence="1">
    <location>
        <begin position="14"/>
        <end position="133"/>
    </location>
</feature>
<dbReference type="InterPro" id="IPR017520">
    <property type="entry name" value="CHP03086"/>
</dbReference>
<proteinExistence type="predicted"/>
<reference evidence="2" key="1">
    <citation type="submission" date="2024-07" db="EMBL/GenBank/DDBJ databases">
        <authorList>
            <person name="Yu S.T."/>
        </authorList>
    </citation>
    <scope>NUCLEOTIDE SEQUENCE</scope>
    <source>
        <strain evidence="2">R41</strain>
    </source>
</reference>
<dbReference type="GO" id="GO:0046872">
    <property type="term" value="F:metal ion binding"/>
    <property type="evidence" value="ECO:0007669"/>
    <property type="project" value="InterPro"/>
</dbReference>
<evidence type="ECO:0000313" key="2">
    <source>
        <dbReference type="EMBL" id="XDQ57176.1"/>
    </source>
</evidence>
<organism evidence="2">
    <name type="scientific">Streptomyces sp. R41</name>
    <dbReference type="NCBI Taxonomy" id="3238632"/>
    <lineage>
        <taxon>Bacteria</taxon>
        <taxon>Bacillati</taxon>
        <taxon>Actinomycetota</taxon>
        <taxon>Actinomycetes</taxon>
        <taxon>Kitasatosporales</taxon>
        <taxon>Streptomycetaceae</taxon>
        <taxon>Streptomyces</taxon>
    </lineage>
</organism>
<protein>
    <submittedName>
        <fullName evidence="2">TIGR03086 family metal-binding protein</fullName>
    </submittedName>
</protein>
<name>A0AB39RR60_9ACTN</name>
<sequence>MTGPNPLLIRHEEALELFGDRVHTVRDDQWDAPTPCADWAVRDLVNHLVSEQLWVPAMVRDGATVEAVGDVFDGDVLGTDPVAAWDTSAHASCAAFAAPGALDRTVHLSFGDTTAAFYCAQMVTDLAVHAWDLSRAIGADERLPGDLLEFTVREVTPYVADLAKTGLFAAPVEPPPGADVQTKLLCLLGREP</sequence>
<gene>
    <name evidence="2" type="ORF">AB5J53_38590</name>
</gene>
<dbReference type="EMBL" id="CP163443">
    <property type="protein sequence ID" value="XDQ57176.1"/>
    <property type="molecule type" value="Genomic_DNA"/>
</dbReference>
<dbReference type="InterPro" id="IPR034660">
    <property type="entry name" value="DinB/YfiT-like"/>
</dbReference>
<dbReference type="InterPro" id="IPR017517">
    <property type="entry name" value="Maleyloyr_isom"/>
</dbReference>
<dbReference type="Pfam" id="PF11716">
    <property type="entry name" value="MDMPI_N"/>
    <property type="match status" value="1"/>
</dbReference>
<dbReference type="RefSeq" id="WP_369250245.1">
    <property type="nucleotide sequence ID" value="NZ_CP163443.1"/>
</dbReference>
<dbReference type="SUPFAM" id="SSF109854">
    <property type="entry name" value="DinB/YfiT-like putative metalloenzymes"/>
    <property type="match status" value="1"/>
</dbReference>
<dbReference type="NCBIfam" id="TIGR03083">
    <property type="entry name" value="maleylpyruvate isomerase family mycothiol-dependent enzyme"/>
    <property type="match status" value="1"/>
</dbReference>
<dbReference type="Gene3D" id="1.20.120.450">
    <property type="entry name" value="dinb family like domain"/>
    <property type="match status" value="1"/>
</dbReference>
<accession>A0AB39RR60</accession>
<dbReference type="AlphaFoldDB" id="A0AB39RR60"/>
<dbReference type="NCBIfam" id="TIGR03086">
    <property type="entry name" value="TIGR03086 family metal-binding protein"/>
    <property type="match status" value="1"/>
</dbReference>